<comment type="caution">
    <text evidence="2">The sequence shown here is derived from an EMBL/GenBank/DDBJ whole genome shotgun (WGS) entry which is preliminary data.</text>
</comment>
<keyword evidence="3" id="KW-1185">Reference proteome</keyword>
<feature type="compositionally biased region" description="Low complexity" evidence="1">
    <location>
        <begin position="92"/>
        <end position="131"/>
    </location>
</feature>
<accession>A0ABN9WAZ7</accession>
<sequence>MDEPEAADTDGGARYLAHLRRPLSPPTQTAHAETEAVRLARLRLEGARQPAPRPGSRTSQRQRRPQAAAVRPGACLGAWLGAAATEQRRAPAEGAPASSGRASPSRRPPSRAAQGAAGAAATAARPPSGRALRGPHMLPAGRERVALQVRPSRQRWPVRAATPEGGRQPPGGAERCATPRLVGGSPQRPSVWWRAKLQEAAAT</sequence>
<dbReference type="EMBL" id="CAUYUJ010018281">
    <property type="protein sequence ID" value="CAK0882197.1"/>
    <property type="molecule type" value="Genomic_DNA"/>
</dbReference>
<organism evidence="2 3">
    <name type="scientific">Prorocentrum cordatum</name>
    <dbReference type="NCBI Taxonomy" id="2364126"/>
    <lineage>
        <taxon>Eukaryota</taxon>
        <taxon>Sar</taxon>
        <taxon>Alveolata</taxon>
        <taxon>Dinophyceae</taxon>
        <taxon>Prorocentrales</taxon>
        <taxon>Prorocentraceae</taxon>
        <taxon>Prorocentrum</taxon>
    </lineage>
</organism>
<name>A0ABN9WAZ7_9DINO</name>
<protein>
    <submittedName>
        <fullName evidence="2">Uncharacterized protein</fullName>
    </submittedName>
</protein>
<evidence type="ECO:0000313" key="3">
    <source>
        <dbReference type="Proteomes" id="UP001189429"/>
    </source>
</evidence>
<proteinExistence type="predicted"/>
<reference evidence="2" key="1">
    <citation type="submission" date="2023-10" db="EMBL/GenBank/DDBJ databases">
        <authorList>
            <person name="Chen Y."/>
            <person name="Shah S."/>
            <person name="Dougan E. K."/>
            <person name="Thang M."/>
            <person name="Chan C."/>
        </authorList>
    </citation>
    <scope>NUCLEOTIDE SEQUENCE [LARGE SCALE GENOMIC DNA]</scope>
</reference>
<gene>
    <name evidence="2" type="ORF">PCOR1329_LOCUS64786</name>
</gene>
<feature type="region of interest" description="Disordered" evidence="1">
    <location>
        <begin position="1"/>
        <end position="188"/>
    </location>
</feature>
<evidence type="ECO:0000313" key="2">
    <source>
        <dbReference type="EMBL" id="CAK0882197.1"/>
    </source>
</evidence>
<evidence type="ECO:0000256" key="1">
    <source>
        <dbReference type="SAM" id="MobiDB-lite"/>
    </source>
</evidence>
<feature type="compositionally biased region" description="Basic and acidic residues" evidence="1">
    <location>
        <begin position="32"/>
        <end position="46"/>
    </location>
</feature>
<feature type="compositionally biased region" description="Low complexity" evidence="1">
    <location>
        <begin position="54"/>
        <end position="84"/>
    </location>
</feature>
<dbReference type="Proteomes" id="UP001189429">
    <property type="component" value="Unassembled WGS sequence"/>
</dbReference>